<protein>
    <submittedName>
        <fullName evidence="1">Uncharacterized protein</fullName>
    </submittedName>
</protein>
<evidence type="ECO:0000313" key="2">
    <source>
        <dbReference type="Proteomes" id="UP000030762"/>
    </source>
</evidence>
<gene>
    <name evidence="1" type="ORF">SDRG_08563</name>
</gene>
<name>T0RU09_SAPDV</name>
<organism evidence="1 2">
    <name type="scientific">Saprolegnia diclina (strain VS20)</name>
    <dbReference type="NCBI Taxonomy" id="1156394"/>
    <lineage>
        <taxon>Eukaryota</taxon>
        <taxon>Sar</taxon>
        <taxon>Stramenopiles</taxon>
        <taxon>Oomycota</taxon>
        <taxon>Saprolegniomycetes</taxon>
        <taxon>Saprolegniales</taxon>
        <taxon>Saprolegniaceae</taxon>
        <taxon>Saprolegnia</taxon>
    </lineage>
</organism>
<dbReference type="InParanoid" id="T0RU09"/>
<keyword evidence="2" id="KW-1185">Reference proteome</keyword>
<accession>T0RU09</accession>
<dbReference type="VEuPathDB" id="FungiDB:SDRG_08563"/>
<dbReference type="GeneID" id="19949290"/>
<dbReference type="Proteomes" id="UP000030762">
    <property type="component" value="Unassembled WGS sequence"/>
</dbReference>
<dbReference type="EMBL" id="JH767157">
    <property type="protein sequence ID" value="EQC33882.1"/>
    <property type="molecule type" value="Genomic_DNA"/>
</dbReference>
<sequence length="78" mass="8805">MAATFASTILGQPEIASMVFEFQFGSYEDVRPAFRACHELVELGASRHRVYMCDPFFRQAFAPNATWSDGHLKYIAPT</sequence>
<feature type="non-terminal residue" evidence="1">
    <location>
        <position position="78"/>
    </location>
</feature>
<proteinExistence type="predicted"/>
<reference evidence="1 2" key="1">
    <citation type="submission" date="2012-04" db="EMBL/GenBank/DDBJ databases">
        <title>The Genome Sequence of Saprolegnia declina VS20.</title>
        <authorList>
            <consortium name="The Broad Institute Genome Sequencing Platform"/>
            <person name="Russ C."/>
            <person name="Nusbaum C."/>
            <person name="Tyler B."/>
            <person name="van West P."/>
            <person name="Dieguez-Uribeondo J."/>
            <person name="de Bruijn I."/>
            <person name="Tripathy S."/>
            <person name="Jiang R."/>
            <person name="Young S.K."/>
            <person name="Zeng Q."/>
            <person name="Gargeya S."/>
            <person name="Fitzgerald M."/>
            <person name="Haas B."/>
            <person name="Abouelleil A."/>
            <person name="Alvarado L."/>
            <person name="Arachchi H.M."/>
            <person name="Berlin A."/>
            <person name="Chapman S.B."/>
            <person name="Goldberg J."/>
            <person name="Griggs A."/>
            <person name="Gujja S."/>
            <person name="Hansen M."/>
            <person name="Howarth C."/>
            <person name="Imamovic A."/>
            <person name="Larimer J."/>
            <person name="McCowen C."/>
            <person name="Montmayeur A."/>
            <person name="Murphy C."/>
            <person name="Neiman D."/>
            <person name="Pearson M."/>
            <person name="Priest M."/>
            <person name="Roberts A."/>
            <person name="Saif S."/>
            <person name="Shea T."/>
            <person name="Sisk P."/>
            <person name="Sykes S."/>
            <person name="Wortman J."/>
            <person name="Nusbaum C."/>
            <person name="Birren B."/>
        </authorList>
    </citation>
    <scope>NUCLEOTIDE SEQUENCE [LARGE SCALE GENOMIC DNA]</scope>
    <source>
        <strain evidence="1 2">VS20</strain>
    </source>
</reference>
<evidence type="ECO:0000313" key="1">
    <source>
        <dbReference type="EMBL" id="EQC33882.1"/>
    </source>
</evidence>
<dbReference type="AlphaFoldDB" id="T0RU09"/>
<dbReference type="RefSeq" id="XP_008612677.1">
    <property type="nucleotide sequence ID" value="XM_008614455.1"/>
</dbReference>